<proteinExistence type="predicted"/>
<feature type="transmembrane region" description="Helical" evidence="1">
    <location>
        <begin position="36"/>
        <end position="55"/>
    </location>
</feature>
<dbReference type="RefSeq" id="WP_253754744.1">
    <property type="nucleotide sequence ID" value="NZ_JAMZDZ010000001.1"/>
</dbReference>
<dbReference type="EMBL" id="JBHSAY010000006">
    <property type="protein sequence ID" value="MFC4131321.1"/>
    <property type="molecule type" value="Genomic_DNA"/>
</dbReference>
<keyword evidence="1" id="KW-1133">Transmembrane helix</keyword>
<evidence type="ECO:0000256" key="1">
    <source>
        <dbReference type="SAM" id="Phobius"/>
    </source>
</evidence>
<evidence type="ECO:0000313" key="3">
    <source>
        <dbReference type="Proteomes" id="UP001595816"/>
    </source>
</evidence>
<name>A0ABV8LK13_9ACTN</name>
<evidence type="ECO:0000313" key="2">
    <source>
        <dbReference type="EMBL" id="MFC4131321.1"/>
    </source>
</evidence>
<keyword evidence="3" id="KW-1185">Reference proteome</keyword>
<gene>
    <name evidence="2" type="ORF">ACFOZ4_11975</name>
</gene>
<reference evidence="3" key="1">
    <citation type="journal article" date="2019" name="Int. J. Syst. Evol. Microbiol.">
        <title>The Global Catalogue of Microorganisms (GCM) 10K type strain sequencing project: providing services to taxonomists for standard genome sequencing and annotation.</title>
        <authorList>
            <consortium name="The Broad Institute Genomics Platform"/>
            <consortium name="The Broad Institute Genome Sequencing Center for Infectious Disease"/>
            <person name="Wu L."/>
            <person name="Ma J."/>
        </authorList>
    </citation>
    <scope>NUCLEOTIDE SEQUENCE [LARGE SCALE GENOMIC DNA]</scope>
    <source>
        <strain evidence="3">CGMCC 4.7289</strain>
    </source>
</reference>
<feature type="transmembrane region" description="Helical" evidence="1">
    <location>
        <begin position="107"/>
        <end position="130"/>
    </location>
</feature>
<keyword evidence="1" id="KW-0812">Transmembrane</keyword>
<sequence>MRGVMAAGITGFLLGVAVWLDTLRPGGPLLNGQVEQLLPVPFAVVSLGVVLYTINDRKWGRVPWSKVKPVLRALPFAVWAVMLPLFAATLINLAVSYRSGLADQSVMARGVIGNLAWVCAGAAALGYGVLRQRRAAEVP</sequence>
<accession>A0ABV8LK13</accession>
<dbReference type="Proteomes" id="UP001595816">
    <property type="component" value="Unassembled WGS sequence"/>
</dbReference>
<keyword evidence="1" id="KW-0472">Membrane</keyword>
<comment type="caution">
    <text evidence="2">The sequence shown here is derived from an EMBL/GenBank/DDBJ whole genome shotgun (WGS) entry which is preliminary data.</text>
</comment>
<protein>
    <submittedName>
        <fullName evidence="2">Uncharacterized protein</fullName>
    </submittedName>
</protein>
<organism evidence="2 3">
    <name type="scientific">Hamadaea flava</name>
    <dbReference type="NCBI Taxonomy" id="1742688"/>
    <lineage>
        <taxon>Bacteria</taxon>
        <taxon>Bacillati</taxon>
        <taxon>Actinomycetota</taxon>
        <taxon>Actinomycetes</taxon>
        <taxon>Micromonosporales</taxon>
        <taxon>Micromonosporaceae</taxon>
        <taxon>Hamadaea</taxon>
    </lineage>
</organism>
<feature type="transmembrane region" description="Helical" evidence="1">
    <location>
        <begin position="76"/>
        <end position="95"/>
    </location>
</feature>